<organism evidence="2 3">
    <name type="scientific">Tumebacillus avium</name>
    <dbReference type="NCBI Taxonomy" id="1903704"/>
    <lineage>
        <taxon>Bacteria</taxon>
        <taxon>Bacillati</taxon>
        <taxon>Bacillota</taxon>
        <taxon>Bacilli</taxon>
        <taxon>Bacillales</taxon>
        <taxon>Alicyclobacillaceae</taxon>
        <taxon>Tumebacillus</taxon>
    </lineage>
</organism>
<dbReference type="EMBL" id="CP021434">
    <property type="protein sequence ID" value="ARU60953.1"/>
    <property type="molecule type" value="Genomic_DNA"/>
</dbReference>
<dbReference type="Proteomes" id="UP000195437">
    <property type="component" value="Chromosome"/>
</dbReference>
<dbReference type="Gene3D" id="1.25.40.10">
    <property type="entry name" value="Tetratricopeptide repeat domain"/>
    <property type="match status" value="1"/>
</dbReference>
<reference evidence="3" key="1">
    <citation type="submission" date="2017-05" db="EMBL/GenBank/DDBJ databases">
        <authorList>
            <person name="Sung H."/>
        </authorList>
    </citation>
    <scope>NUCLEOTIDE SEQUENCE [LARGE SCALE GENOMIC DNA]</scope>
    <source>
        <strain evidence="3">AR23208</strain>
    </source>
</reference>
<evidence type="ECO:0000313" key="2">
    <source>
        <dbReference type="EMBL" id="ARU60953.1"/>
    </source>
</evidence>
<keyword evidence="3" id="KW-1185">Reference proteome</keyword>
<evidence type="ECO:0000259" key="1">
    <source>
        <dbReference type="Pfam" id="PF12688"/>
    </source>
</evidence>
<accession>A0A1Y0INM2</accession>
<dbReference type="InterPro" id="IPR011990">
    <property type="entry name" value="TPR-like_helical_dom_sf"/>
</dbReference>
<evidence type="ECO:0000313" key="3">
    <source>
        <dbReference type="Proteomes" id="UP000195437"/>
    </source>
</evidence>
<protein>
    <recommendedName>
        <fullName evidence="1">Tetratrico peptide repeat group 5 domain-containing protein</fullName>
    </recommendedName>
</protein>
<name>A0A1Y0INM2_9BACL</name>
<sequence length="136" mass="15637">MSIAREMERSWSRMSWQAEIERGYELYRQGEHREVLKRFARLRLEYPDVAQVWNESAGMHDRMGFEEDAAPLYERALALGLEGEELVDCLICLGSTYRNLGRGGDAVRLLGQALLHESKDAKLQGYHRALGVYFGN</sequence>
<gene>
    <name evidence="2" type="ORF">CBW65_07540</name>
</gene>
<feature type="domain" description="Tetratrico peptide repeat group 5" evidence="1">
    <location>
        <begin position="54"/>
        <end position="117"/>
    </location>
</feature>
<proteinExistence type="predicted"/>
<dbReference type="Pfam" id="PF12688">
    <property type="entry name" value="TPR_5"/>
    <property type="match status" value="1"/>
</dbReference>
<dbReference type="AlphaFoldDB" id="A0A1Y0INM2"/>
<dbReference type="KEGG" id="tum:CBW65_07540"/>
<dbReference type="InterPro" id="IPR041656">
    <property type="entry name" value="TPR_5"/>
</dbReference>
<dbReference type="SUPFAM" id="SSF48452">
    <property type="entry name" value="TPR-like"/>
    <property type="match status" value="1"/>
</dbReference>